<dbReference type="EMBL" id="CP010029">
    <property type="protein sequence ID" value="ANI30599.1"/>
    <property type="molecule type" value="Genomic_DNA"/>
</dbReference>
<organism evidence="3 4">
    <name type="scientific">Yersinia entomophaga</name>
    <dbReference type="NCBI Taxonomy" id="935293"/>
    <lineage>
        <taxon>Bacteria</taxon>
        <taxon>Pseudomonadati</taxon>
        <taxon>Pseudomonadota</taxon>
        <taxon>Gammaproteobacteria</taxon>
        <taxon>Enterobacterales</taxon>
        <taxon>Yersiniaceae</taxon>
        <taxon>Yersinia</taxon>
    </lineage>
</organism>
<feature type="chain" id="PRO_5047118913" description="Spore coat protein U/FanG domain-containing protein" evidence="1">
    <location>
        <begin position="23"/>
        <end position="193"/>
    </location>
</feature>
<keyword evidence="4" id="KW-1185">Reference proteome</keyword>
<feature type="domain" description="Spore coat protein U/FanG" evidence="2">
    <location>
        <begin position="26"/>
        <end position="189"/>
    </location>
</feature>
<gene>
    <name evidence="3" type="ORF">PL78_12280</name>
</gene>
<evidence type="ECO:0000313" key="4">
    <source>
        <dbReference type="Proteomes" id="UP000266744"/>
    </source>
</evidence>
<evidence type="ECO:0000259" key="2">
    <source>
        <dbReference type="Pfam" id="PF05229"/>
    </source>
</evidence>
<reference evidence="3 4" key="1">
    <citation type="journal article" date="2016" name="Toxins">
        <title>The Draft Genome Sequence of the Yersinia entomophaga Entomopathogenic Type Strain MH96T.</title>
        <authorList>
            <person name="Hurst M.R."/>
            <person name="Beattie A."/>
            <person name="Altermann E."/>
            <person name="Moraga R.M."/>
            <person name="Harper L.A."/>
            <person name="Calder J."/>
            <person name="Laugraud A."/>
        </authorList>
    </citation>
    <scope>NUCLEOTIDE SEQUENCE [LARGE SCALE GENOMIC DNA]</scope>
    <source>
        <strain evidence="3 4">MH96</strain>
    </source>
</reference>
<dbReference type="InterPro" id="IPR007893">
    <property type="entry name" value="Spore_coat_U/FanG"/>
</dbReference>
<evidence type="ECO:0000313" key="3">
    <source>
        <dbReference type="EMBL" id="ANI30599.1"/>
    </source>
</evidence>
<evidence type="ECO:0000256" key="1">
    <source>
        <dbReference type="SAM" id="SignalP"/>
    </source>
</evidence>
<keyword evidence="1" id="KW-0732">Signal</keyword>
<dbReference type="Pfam" id="PF05229">
    <property type="entry name" value="SCPU"/>
    <property type="match status" value="1"/>
</dbReference>
<name>A0ABM6BLW1_YERET</name>
<sequence>MKKYYLICGIGIPMILLNSALAATTTGSINATLTLTNGCLVNNSAATSGLTLGVLSFGSFTTTGFTGGSATLSGASGTGSSAISVKCSPGITPVLTITGSNAAPANIHGTVPSTGPRYLVGTTNTTQAIAYGLYTSNSFTTPIVNATTVTPTTTGDATYGNLYTFFGNITGVTGGTDIYPDIYTDTIGVQVTY</sequence>
<feature type="signal peptide" evidence="1">
    <location>
        <begin position="1"/>
        <end position="22"/>
    </location>
</feature>
<dbReference type="Proteomes" id="UP000266744">
    <property type="component" value="Chromosome"/>
</dbReference>
<proteinExistence type="predicted"/>
<accession>A0ABM6BLW1</accession>
<protein>
    <recommendedName>
        <fullName evidence="2">Spore coat protein U/FanG domain-containing protein</fullName>
    </recommendedName>
</protein>